<dbReference type="AlphaFoldDB" id="A0ABD0QZV3"/>
<dbReference type="GO" id="GO:0005694">
    <property type="term" value="C:chromosome"/>
    <property type="evidence" value="ECO:0007669"/>
    <property type="project" value="UniProtKB-ARBA"/>
</dbReference>
<dbReference type="GO" id="GO:0006325">
    <property type="term" value="P:chromatin organization"/>
    <property type="evidence" value="ECO:0007669"/>
    <property type="project" value="UniProtKB-KW"/>
</dbReference>
<dbReference type="PANTHER" id="PTHR16062:SF19">
    <property type="entry name" value="PROTEIN POLYBROMO-1"/>
    <property type="match status" value="1"/>
</dbReference>
<proteinExistence type="predicted"/>
<reference evidence="8 9" key="1">
    <citation type="submission" date="2024-05" db="EMBL/GenBank/DDBJ databases">
        <title>Genome sequencing and assembly of Indian major carp, Cirrhinus mrigala (Hamilton, 1822).</title>
        <authorList>
            <person name="Mohindra V."/>
            <person name="Chowdhury L.M."/>
            <person name="Lal K."/>
            <person name="Jena J.K."/>
        </authorList>
    </citation>
    <scope>NUCLEOTIDE SEQUENCE [LARGE SCALE GENOMIC DNA]</scope>
    <source>
        <strain evidence="8">CM1030</strain>
        <tissue evidence="8">Blood</tissue>
    </source>
</reference>
<keyword evidence="3" id="KW-0156">Chromatin regulator</keyword>
<keyword evidence="9" id="KW-1185">Reference proteome</keyword>
<comment type="caution">
    <text evidence="8">The sequence shown here is derived from an EMBL/GenBank/DDBJ whole genome shotgun (WGS) entry which is preliminary data.</text>
</comment>
<name>A0ABD0QZV3_CIRMR</name>
<dbReference type="EMBL" id="JAMKFB020000006">
    <property type="protein sequence ID" value="KAL0191548.1"/>
    <property type="molecule type" value="Genomic_DNA"/>
</dbReference>
<accession>A0ABD0QZV3</accession>
<evidence type="ECO:0000256" key="5">
    <source>
        <dbReference type="ARBA" id="ARBA00023163"/>
    </source>
</evidence>
<dbReference type="GO" id="GO:0005634">
    <property type="term" value="C:nucleus"/>
    <property type="evidence" value="ECO:0007669"/>
    <property type="project" value="UniProtKB-SubCell"/>
</dbReference>
<evidence type="ECO:0000256" key="4">
    <source>
        <dbReference type="ARBA" id="ARBA00023015"/>
    </source>
</evidence>
<gene>
    <name evidence="8" type="ORF">M9458_014246</name>
</gene>
<dbReference type="InterPro" id="IPR037382">
    <property type="entry name" value="Rsc/polybromo"/>
</dbReference>
<dbReference type="PANTHER" id="PTHR16062">
    <property type="entry name" value="SWI/SNF-RELATED"/>
    <property type="match status" value="1"/>
</dbReference>
<keyword evidence="4" id="KW-0805">Transcription regulation</keyword>
<feature type="non-terminal residue" evidence="8">
    <location>
        <position position="79"/>
    </location>
</feature>
<keyword evidence="5" id="KW-0804">Transcription</keyword>
<sequence>LLNVFLSTKNELLQGAEGEEAEDDEEGDDGENPSASMEEERPPSYLKAILEQLLEAIVSCTDSSGRLVSELFQKLPSKL</sequence>
<feature type="non-terminal residue" evidence="8">
    <location>
        <position position="1"/>
    </location>
</feature>
<evidence type="ECO:0000256" key="6">
    <source>
        <dbReference type="ARBA" id="ARBA00023242"/>
    </source>
</evidence>
<evidence type="ECO:0000256" key="7">
    <source>
        <dbReference type="SAM" id="MobiDB-lite"/>
    </source>
</evidence>
<organism evidence="8 9">
    <name type="scientific">Cirrhinus mrigala</name>
    <name type="common">Mrigala</name>
    <dbReference type="NCBI Taxonomy" id="683832"/>
    <lineage>
        <taxon>Eukaryota</taxon>
        <taxon>Metazoa</taxon>
        <taxon>Chordata</taxon>
        <taxon>Craniata</taxon>
        <taxon>Vertebrata</taxon>
        <taxon>Euteleostomi</taxon>
        <taxon>Actinopterygii</taxon>
        <taxon>Neopterygii</taxon>
        <taxon>Teleostei</taxon>
        <taxon>Ostariophysi</taxon>
        <taxon>Cypriniformes</taxon>
        <taxon>Cyprinidae</taxon>
        <taxon>Labeoninae</taxon>
        <taxon>Labeonini</taxon>
        <taxon>Cirrhinus</taxon>
    </lineage>
</organism>
<evidence type="ECO:0000313" key="8">
    <source>
        <dbReference type="EMBL" id="KAL0191548.1"/>
    </source>
</evidence>
<evidence type="ECO:0000256" key="1">
    <source>
        <dbReference type="ARBA" id="ARBA00004123"/>
    </source>
</evidence>
<evidence type="ECO:0000256" key="3">
    <source>
        <dbReference type="ARBA" id="ARBA00022853"/>
    </source>
</evidence>
<feature type="compositionally biased region" description="Acidic residues" evidence="7">
    <location>
        <begin position="17"/>
        <end position="31"/>
    </location>
</feature>
<feature type="region of interest" description="Disordered" evidence="7">
    <location>
        <begin position="1"/>
        <end position="43"/>
    </location>
</feature>
<dbReference type="Proteomes" id="UP001529510">
    <property type="component" value="Unassembled WGS sequence"/>
</dbReference>
<keyword evidence="6" id="KW-0539">Nucleus</keyword>
<comment type="subcellular location">
    <subcellularLocation>
        <location evidence="1">Nucleus</location>
    </subcellularLocation>
</comment>
<evidence type="ECO:0000313" key="9">
    <source>
        <dbReference type="Proteomes" id="UP001529510"/>
    </source>
</evidence>
<keyword evidence="2" id="KW-0677">Repeat</keyword>
<feature type="compositionally biased region" description="Polar residues" evidence="7">
    <location>
        <begin position="1"/>
        <end position="11"/>
    </location>
</feature>
<protein>
    <submittedName>
        <fullName evidence="8">Uncharacterized protein</fullName>
    </submittedName>
</protein>
<evidence type="ECO:0000256" key="2">
    <source>
        <dbReference type="ARBA" id="ARBA00022737"/>
    </source>
</evidence>